<evidence type="ECO:0000259" key="6">
    <source>
        <dbReference type="Pfam" id="PF04542"/>
    </source>
</evidence>
<dbReference type="InterPro" id="IPR013324">
    <property type="entry name" value="RNA_pol_sigma_r3/r4-like"/>
</dbReference>
<dbReference type="Gene3D" id="1.10.1740.10">
    <property type="match status" value="1"/>
</dbReference>
<dbReference type="SUPFAM" id="SSF88946">
    <property type="entry name" value="Sigma2 domain of RNA polymerase sigma factors"/>
    <property type="match status" value="1"/>
</dbReference>
<dbReference type="Pfam" id="PF08281">
    <property type="entry name" value="Sigma70_r4_2"/>
    <property type="match status" value="1"/>
</dbReference>
<feature type="domain" description="RNA polymerase sigma factor 70 region 4 type 2" evidence="7">
    <location>
        <begin position="174"/>
        <end position="225"/>
    </location>
</feature>
<protein>
    <submittedName>
        <fullName evidence="8">RNA polymerase sigma factor SigM</fullName>
    </submittedName>
</protein>
<evidence type="ECO:0000256" key="5">
    <source>
        <dbReference type="ARBA" id="ARBA00023163"/>
    </source>
</evidence>
<dbReference type="Gene3D" id="1.10.10.10">
    <property type="entry name" value="Winged helix-like DNA-binding domain superfamily/Winged helix DNA-binding domain"/>
    <property type="match status" value="1"/>
</dbReference>
<keyword evidence="4" id="KW-0238">DNA-binding</keyword>
<feature type="domain" description="RNA polymerase sigma-70 region 2" evidence="6">
    <location>
        <begin position="78"/>
        <end position="144"/>
    </location>
</feature>
<evidence type="ECO:0000313" key="8">
    <source>
        <dbReference type="EMBL" id="QLY31049.1"/>
    </source>
</evidence>
<dbReference type="GO" id="GO:0003677">
    <property type="term" value="F:DNA binding"/>
    <property type="evidence" value="ECO:0007669"/>
    <property type="project" value="UniProtKB-KW"/>
</dbReference>
<keyword evidence="9" id="KW-1185">Reference proteome</keyword>
<dbReference type="Pfam" id="PF04542">
    <property type="entry name" value="Sigma70_r2"/>
    <property type="match status" value="1"/>
</dbReference>
<dbReference type="InterPro" id="IPR014284">
    <property type="entry name" value="RNA_pol_sigma-70_dom"/>
</dbReference>
<dbReference type="InterPro" id="IPR013249">
    <property type="entry name" value="RNA_pol_sigma70_r4_t2"/>
</dbReference>
<dbReference type="KEGG" id="nhu:H0264_01205"/>
<comment type="similarity">
    <text evidence="1">Belongs to the sigma-70 factor family. ECF subfamily.</text>
</comment>
<evidence type="ECO:0000256" key="2">
    <source>
        <dbReference type="ARBA" id="ARBA00023015"/>
    </source>
</evidence>
<organism evidence="8 9">
    <name type="scientific">Nocardia huaxiensis</name>
    <dbReference type="NCBI Taxonomy" id="2755382"/>
    <lineage>
        <taxon>Bacteria</taxon>
        <taxon>Bacillati</taxon>
        <taxon>Actinomycetota</taxon>
        <taxon>Actinomycetes</taxon>
        <taxon>Mycobacteriales</taxon>
        <taxon>Nocardiaceae</taxon>
        <taxon>Nocardia</taxon>
    </lineage>
</organism>
<dbReference type="CDD" id="cd06171">
    <property type="entry name" value="Sigma70_r4"/>
    <property type="match status" value="1"/>
</dbReference>
<dbReference type="PANTHER" id="PTHR43133">
    <property type="entry name" value="RNA POLYMERASE ECF-TYPE SIGMA FACTO"/>
    <property type="match status" value="1"/>
</dbReference>
<dbReference type="SUPFAM" id="SSF88659">
    <property type="entry name" value="Sigma3 and sigma4 domains of RNA polymerase sigma factors"/>
    <property type="match status" value="1"/>
</dbReference>
<dbReference type="GO" id="GO:0006352">
    <property type="term" value="P:DNA-templated transcription initiation"/>
    <property type="evidence" value="ECO:0007669"/>
    <property type="project" value="InterPro"/>
</dbReference>
<dbReference type="InterPro" id="IPR013325">
    <property type="entry name" value="RNA_pol_sigma_r2"/>
</dbReference>
<evidence type="ECO:0000256" key="1">
    <source>
        <dbReference type="ARBA" id="ARBA00010641"/>
    </source>
</evidence>
<dbReference type="NCBIfam" id="NF007225">
    <property type="entry name" value="PRK09643.1"/>
    <property type="match status" value="1"/>
</dbReference>
<proteinExistence type="inferred from homology"/>
<gene>
    <name evidence="8" type="primary">sigM</name>
    <name evidence="8" type="ORF">H0264_01205</name>
</gene>
<dbReference type="NCBIfam" id="TIGR02937">
    <property type="entry name" value="sigma70-ECF"/>
    <property type="match status" value="1"/>
</dbReference>
<name>A0A7D6ZXJ6_9NOCA</name>
<dbReference type="InterPro" id="IPR039425">
    <property type="entry name" value="RNA_pol_sigma-70-like"/>
</dbReference>
<evidence type="ECO:0000313" key="9">
    <source>
        <dbReference type="Proteomes" id="UP000515512"/>
    </source>
</evidence>
<dbReference type="EMBL" id="CP059399">
    <property type="protein sequence ID" value="QLY31049.1"/>
    <property type="molecule type" value="Genomic_DNA"/>
</dbReference>
<dbReference type="GO" id="GO:0016987">
    <property type="term" value="F:sigma factor activity"/>
    <property type="evidence" value="ECO:0007669"/>
    <property type="project" value="UniProtKB-KW"/>
</dbReference>
<keyword evidence="2" id="KW-0805">Transcription regulation</keyword>
<sequence>MHFLCHTLLPNPGSRYDLANSRRSRGCNLSANEHGGAAAQFAPPRGAVGRTLSPVPEPSDRDLLAAHARGERHAFAELLQRHRDHLWQTALRASYGPEDAADSLQDALLSAHRSAGTFRGDSEVRSWLHRIVVNACLDRIRRNKLRQAVPLSDESVAEPIYARDEFAQLETALIVDAALFTLPAEQRTALVAVEMEGYSVADAAALLGVPEGTVKSRCARGRRKLLEYMSRPHTA</sequence>
<accession>A0A7D6ZXJ6</accession>
<evidence type="ECO:0000256" key="3">
    <source>
        <dbReference type="ARBA" id="ARBA00023082"/>
    </source>
</evidence>
<dbReference type="Proteomes" id="UP000515512">
    <property type="component" value="Chromosome"/>
</dbReference>
<reference evidence="8 9" key="1">
    <citation type="submission" date="2020-07" db="EMBL/GenBank/DDBJ databases">
        <authorList>
            <person name="Zhuang K."/>
            <person name="Ran Y."/>
        </authorList>
    </citation>
    <scope>NUCLEOTIDE SEQUENCE [LARGE SCALE GENOMIC DNA]</scope>
    <source>
        <strain evidence="8 9">WCH-YHL-001</strain>
    </source>
</reference>
<keyword evidence="5" id="KW-0804">Transcription</keyword>
<dbReference type="AlphaFoldDB" id="A0A7D6ZXJ6"/>
<dbReference type="PANTHER" id="PTHR43133:SF50">
    <property type="entry name" value="ECF RNA POLYMERASE SIGMA FACTOR SIGM"/>
    <property type="match status" value="1"/>
</dbReference>
<keyword evidence="3" id="KW-0731">Sigma factor</keyword>
<dbReference type="InterPro" id="IPR007627">
    <property type="entry name" value="RNA_pol_sigma70_r2"/>
</dbReference>
<evidence type="ECO:0000256" key="4">
    <source>
        <dbReference type="ARBA" id="ARBA00023125"/>
    </source>
</evidence>
<dbReference type="InterPro" id="IPR036388">
    <property type="entry name" value="WH-like_DNA-bd_sf"/>
</dbReference>
<evidence type="ECO:0000259" key="7">
    <source>
        <dbReference type="Pfam" id="PF08281"/>
    </source>
</evidence>